<feature type="compositionally biased region" description="Polar residues" evidence="18">
    <location>
        <begin position="1547"/>
        <end position="1561"/>
    </location>
</feature>
<feature type="coiled-coil region" evidence="17">
    <location>
        <begin position="864"/>
        <end position="912"/>
    </location>
</feature>
<dbReference type="GO" id="GO:0007018">
    <property type="term" value="P:microtubule-based movement"/>
    <property type="evidence" value="ECO:0007669"/>
    <property type="project" value="InterPro"/>
</dbReference>
<keyword evidence="6 16" id="KW-0547">Nucleotide-binding</keyword>
<evidence type="ECO:0000256" key="9">
    <source>
        <dbReference type="ARBA" id="ARBA00023054"/>
    </source>
</evidence>
<comment type="similarity">
    <text evidence="16">Belongs to the TRAFAC class myosin-kinesin ATPase superfamily. Kinesin family.</text>
</comment>
<dbReference type="InterPro" id="IPR019821">
    <property type="entry name" value="Kinesin_motor_CS"/>
</dbReference>
<comment type="subcellular location">
    <subcellularLocation>
        <location evidence="2">Cell projection</location>
        <location evidence="2">Cilium</location>
    </subcellularLocation>
    <subcellularLocation>
        <location evidence="3">Cytoplasm</location>
        <location evidence="3">Cytoskeleton</location>
    </subcellularLocation>
    <subcellularLocation>
        <location evidence="4">Cytoplasmic vesicle</location>
        <location evidence="4">Autophagosome</location>
    </subcellularLocation>
    <subcellularLocation>
        <location evidence="1">Nucleus</location>
    </subcellularLocation>
</comment>
<feature type="compositionally biased region" description="Low complexity" evidence="18">
    <location>
        <begin position="1322"/>
        <end position="1357"/>
    </location>
</feature>
<evidence type="ECO:0000259" key="20">
    <source>
        <dbReference type="PROSITE" id="PS50053"/>
    </source>
</evidence>
<dbReference type="FunFam" id="1.10.8.10:FF:000007">
    <property type="entry name" value="Ubiquilin 1"/>
    <property type="match status" value="1"/>
</dbReference>
<dbReference type="PROSITE" id="PS50053">
    <property type="entry name" value="UBIQUITIN_2"/>
    <property type="match status" value="1"/>
</dbReference>
<proteinExistence type="inferred from homology"/>
<dbReference type="GO" id="GO:0007052">
    <property type="term" value="P:mitotic spindle organization"/>
    <property type="evidence" value="ECO:0007669"/>
    <property type="project" value="TreeGrafter"/>
</dbReference>
<dbReference type="Proteomes" id="UP000886611">
    <property type="component" value="Unassembled WGS sequence"/>
</dbReference>
<evidence type="ECO:0000256" key="11">
    <source>
        <dbReference type="ARBA" id="ARBA00023175"/>
    </source>
</evidence>
<dbReference type="GO" id="GO:0003777">
    <property type="term" value="F:microtubule motor activity"/>
    <property type="evidence" value="ECO:0007669"/>
    <property type="project" value="InterPro"/>
</dbReference>
<evidence type="ECO:0000256" key="14">
    <source>
        <dbReference type="ARBA" id="ARBA00023273"/>
    </source>
</evidence>
<dbReference type="GO" id="GO:0051231">
    <property type="term" value="P:spindle elongation"/>
    <property type="evidence" value="ECO:0007669"/>
    <property type="project" value="TreeGrafter"/>
</dbReference>
<evidence type="ECO:0000256" key="2">
    <source>
        <dbReference type="ARBA" id="ARBA00004138"/>
    </source>
</evidence>
<dbReference type="InterPro" id="IPR027640">
    <property type="entry name" value="Kinesin-like_fam"/>
</dbReference>
<feature type="region of interest" description="Disordered" evidence="18">
    <location>
        <begin position="1214"/>
        <end position="1275"/>
    </location>
</feature>
<dbReference type="Pfam" id="PF23195">
    <property type="entry name" value="UBQLN1"/>
    <property type="match status" value="1"/>
</dbReference>
<dbReference type="Pfam" id="PF00240">
    <property type="entry name" value="ubiquitin"/>
    <property type="match status" value="1"/>
</dbReference>
<feature type="compositionally biased region" description="Low complexity" evidence="18">
    <location>
        <begin position="1697"/>
        <end position="1709"/>
    </location>
</feature>
<dbReference type="PROSITE" id="PS50030">
    <property type="entry name" value="UBA"/>
    <property type="match status" value="1"/>
</dbReference>
<feature type="non-terminal residue" evidence="22">
    <location>
        <position position="1"/>
    </location>
</feature>
<evidence type="ECO:0000256" key="17">
    <source>
        <dbReference type="SAM" id="Coils"/>
    </source>
</evidence>
<dbReference type="PRINTS" id="PR00380">
    <property type="entry name" value="KINESINHEAVY"/>
</dbReference>
<evidence type="ECO:0000256" key="16">
    <source>
        <dbReference type="PROSITE-ProRule" id="PRU00283"/>
    </source>
</evidence>
<feature type="domain" description="UBA" evidence="19">
    <location>
        <begin position="1742"/>
        <end position="1787"/>
    </location>
</feature>
<reference evidence="22 23" key="1">
    <citation type="journal article" date="2021" name="Cell">
        <title>Tracing the genetic footprints of vertebrate landing in non-teleost ray-finned fishes.</title>
        <authorList>
            <person name="Bi X."/>
            <person name="Wang K."/>
            <person name="Yang L."/>
            <person name="Pan H."/>
            <person name="Jiang H."/>
            <person name="Wei Q."/>
            <person name="Fang M."/>
            <person name="Yu H."/>
            <person name="Zhu C."/>
            <person name="Cai Y."/>
            <person name="He Y."/>
            <person name="Gan X."/>
            <person name="Zeng H."/>
            <person name="Yu D."/>
            <person name="Zhu Y."/>
            <person name="Jiang H."/>
            <person name="Qiu Q."/>
            <person name="Yang H."/>
            <person name="Zhang Y.E."/>
            <person name="Wang W."/>
            <person name="Zhu M."/>
            <person name="He S."/>
            <person name="Zhang G."/>
        </authorList>
    </citation>
    <scope>NUCLEOTIDE SEQUENCE [LARGE SCALE GENOMIC DNA]</scope>
    <source>
        <strain evidence="22">Bchr_013</strain>
    </source>
</reference>
<dbReference type="GO" id="GO:0005634">
    <property type="term" value="C:nucleus"/>
    <property type="evidence" value="ECO:0007669"/>
    <property type="project" value="UniProtKB-SubCell"/>
</dbReference>
<keyword evidence="11 16" id="KW-0505">Motor protein</keyword>
<dbReference type="SMART" id="SM00165">
    <property type="entry name" value="UBA"/>
    <property type="match status" value="1"/>
</dbReference>
<feature type="region of interest" description="Disordered" evidence="18">
    <location>
        <begin position="1322"/>
        <end position="1358"/>
    </location>
</feature>
<dbReference type="InterPro" id="IPR027417">
    <property type="entry name" value="P-loop_NTPase"/>
</dbReference>
<gene>
    <name evidence="22" type="primary">Kif27_0</name>
    <name evidence="22" type="ORF">GTO96_0016361</name>
</gene>
<dbReference type="Pfam" id="PF25764">
    <property type="entry name" value="KIF21A_4th"/>
    <property type="match status" value="1"/>
</dbReference>
<evidence type="ECO:0000256" key="18">
    <source>
        <dbReference type="SAM" id="MobiDB-lite"/>
    </source>
</evidence>
<dbReference type="SUPFAM" id="SSF46934">
    <property type="entry name" value="UBA-like"/>
    <property type="match status" value="1"/>
</dbReference>
<dbReference type="Gene3D" id="3.10.20.90">
    <property type="entry name" value="Phosphatidylinositol 3-kinase Catalytic Subunit, Chain A, domain 1"/>
    <property type="match status" value="1"/>
</dbReference>
<evidence type="ECO:0000256" key="1">
    <source>
        <dbReference type="ARBA" id="ARBA00004123"/>
    </source>
</evidence>
<dbReference type="GO" id="GO:0031410">
    <property type="term" value="C:cytoplasmic vesicle"/>
    <property type="evidence" value="ECO:0007669"/>
    <property type="project" value="UniProtKB-KW"/>
</dbReference>
<dbReference type="CDD" id="cd01372">
    <property type="entry name" value="KISc_KIF4"/>
    <property type="match status" value="1"/>
</dbReference>
<keyword evidence="7 16" id="KW-0067">ATP-binding</keyword>
<keyword evidence="15" id="KW-0968">Cytoplasmic vesicle</keyword>
<dbReference type="FunFam" id="1.10.260.100:FF:000003">
    <property type="entry name" value="Ubiquilin 1"/>
    <property type="match status" value="1"/>
</dbReference>
<keyword evidence="9 17" id="KW-0175">Coiled coil</keyword>
<dbReference type="EMBL" id="JAATIS010001721">
    <property type="protein sequence ID" value="KAG2465503.1"/>
    <property type="molecule type" value="Genomic_DNA"/>
</dbReference>
<dbReference type="SUPFAM" id="SSF54236">
    <property type="entry name" value="Ubiquitin-like"/>
    <property type="match status" value="1"/>
</dbReference>
<dbReference type="Gene3D" id="3.40.850.10">
    <property type="entry name" value="Kinesin motor domain"/>
    <property type="match status" value="1"/>
</dbReference>
<evidence type="ECO:0000313" key="22">
    <source>
        <dbReference type="EMBL" id="KAG2465503.1"/>
    </source>
</evidence>
<dbReference type="PANTHER" id="PTHR47969:SF30">
    <property type="entry name" value="KINESIN FAMILY MEMBER 27"/>
    <property type="match status" value="1"/>
</dbReference>
<feature type="non-terminal residue" evidence="22">
    <location>
        <position position="1790"/>
    </location>
</feature>
<feature type="compositionally biased region" description="Low complexity" evidence="18">
    <location>
        <begin position="1535"/>
        <end position="1546"/>
    </location>
</feature>
<dbReference type="CDD" id="cd14399">
    <property type="entry name" value="UBA_PLICs"/>
    <property type="match status" value="1"/>
</dbReference>
<dbReference type="InterPro" id="IPR009060">
    <property type="entry name" value="UBA-like_sf"/>
</dbReference>
<accession>A0A8X7XCJ2</accession>
<dbReference type="InterPro" id="IPR001752">
    <property type="entry name" value="Kinesin_motor_dom"/>
</dbReference>
<dbReference type="PROSITE" id="PS00411">
    <property type="entry name" value="KINESIN_MOTOR_1"/>
    <property type="match status" value="1"/>
</dbReference>
<evidence type="ECO:0000256" key="4">
    <source>
        <dbReference type="ARBA" id="ARBA00004419"/>
    </source>
</evidence>
<evidence type="ECO:0000313" key="23">
    <source>
        <dbReference type="Proteomes" id="UP000886611"/>
    </source>
</evidence>
<dbReference type="FunFam" id="3.40.850.10:FF:000025">
    <property type="entry name" value="kinesin-like protein KIF27 isoform X1"/>
    <property type="match status" value="1"/>
</dbReference>
<dbReference type="SMART" id="SM00129">
    <property type="entry name" value="KISc"/>
    <property type="match status" value="1"/>
</dbReference>
<keyword evidence="12" id="KW-0206">Cytoskeleton</keyword>
<organism evidence="22 23">
    <name type="scientific">Polypterus senegalus</name>
    <name type="common">Senegal bichir</name>
    <dbReference type="NCBI Taxonomy" id="55291"/>
    <lineage>
        <taxon>Eukaryota</taxon>
        <taxon>Metazoa</taxon>
        <taxon>Chordata</taxon>
        <taxon>Craniata</taxon>
        <taxon>Vertebrata</taxon>
        <taxon>Euteleostomi</taxon>
        <taxon>Actinopterygii</taxon>
        <taxon>Polypteriformes</taxon>
        <taxon>Polypteridae</taxon>
        <taxon>Polypterus</taxon>
    </lineage>
</organism>
<keyword evidence="10" id="KW-0969">Cilium</keyword>
<keyword evidence="23" id="KW-1185">Reference proteome</keyword>
<feature type="coiled-coil region" evidence="17">
    <location>
        <begin position="1140"/>
        <end position="1189"/>
    </location>
</feature>
<feature type="binding site" evidence="16">
    <location>
        <begin position="85"/>
        <end position="92"/>
    </location>
    <ligand>
        <name>ATP</name>
        <dbReference type="ChEBI" id="CHEBI:30616"/>
    </ligand>
</feature>
<feature type="compositionally biased region" description="Basic and acidic residues" evidence="18">
    <location>
        <begin position="1222"/>
        <end position="1234"/>
    </location>
</feature>
<dbReference type="GO" id="GO:0005929">
    <property type="term" value="C:cilium"/>
    <property type="evidence" value="ECO:0007669"/>
    <property type="project" value="UniProtKB-SubCell"/>
</dbReference>
<keyword evidence="5" id="KW-0963">Cytoplasm</keyword>
<evidence type="ECO:0000256" key="15">
    <source>
        <dbReference type="ARBA" id="ARBA00023329"/>
    </source>
</evidence>
<dbReference type="Pfam" id="PF00225">
    <property type="entry name" value="Kinesin"/>
    <property type="match status" value="1"/>
</dbReference>
<evidence type="ECO:0000259" key="21">
    <source>
        <dbReference type="PROSITE" id="PS50067"/>
    </source>
</evidence>
<feature type="compositionally biased region" description="Polar residues" evidence="18">
    <location>
        <begin position="1509"/>
        <end position="1522"/>
    </location>
</feature>
<dbReference type="InterPro" id="IPR000626">
    <property type="entry name" value="Ubiquitin-like_dom"/>
</dbReference>
<feature type="region of interest" description="Disordered" evidence="18">
    <location>
        <begin position="1505"/>
        <end position="1561"/>
    </location>
</feature>
<keyword evidence="13" id="KW-0539">Nucleus</keyword>
<dbReference type="InterPro" id="IPR006636">
    <property type="entry name" value="STI1_HS-bd"/>
</dbReference>
<dbReference type="InterPro" id="IPR029071">
    <property type="entry name" value="Ubiquitin-like_domsf"/>
</dbReference>
<dbReference type="GO" id="GO:0006914">
    <property type="term" value="P:autophagy"/>
    <property type="evidence" value="ECO:0007669"/>
    <property type="project" value="UniProtKB-KW"/>
</dbReference>
<dbReference type="InterPro" id="IPR015940">
    <property type="entry name" value="UBA"/>
</dbReference>
<evidence type="ECO:0000256" key="8">
    <source>
        <dbReference type="ARBA" id="ARBA00023006"/>
    </source>
</evidence>
<evidence type="ECO:0000256" key="10">
    <source>
        <dbReference type="ARBA" id="ARBA00023069"/>
    </source>
</evidence>
<dbReference type="GO" id="GO:0005875">
    <property type="term" value="C:microtubule associated complex"/>
    <property type="evidence" value="ECO:0007669"/>
    <property type="project" value="TreeGrafter"/>
</dbReference>
<dbReference type="FunFam" id="1.10.260.100:FF:000001">
    <property type="entry name" value="Ubiquilin 1"/>
    <property type="match status" value="1"/>
</dbReference>
<feature type="coiled-coil region" evidence="17">
    <location>
        <begin position="939"/>
        <end position="1015"/>
    </location>
</feature>
<protein>
    <submittedName>
        <fullName evidence="22">KIF27 protein</fullName>
    </submittedName>
</protein>
<comment type="caution">
    <text evidence="22">The sequence shown here is derived from an EMBL/GenBank/DDBJ whole genome shotgun (WGS) entry which is preliminary data.</text>
</comment>
<dbReference type="Gene3D" id="1.10.260.100">
    <property type="match status" value="2"/>
</dbReference>
<dbReference type="Pfam" id="PF00627">
    <property type="entry name" value="UBA"/>
    <property type="match status" value="1"/>
</dbReference>
<feature type="coiled-coil region" evidence="17">
    <location>
        <begin position="724"/>
        <end position="832"/>
    </location>
</feature>
<dbReference type="PANTHER" id="PTHR47969">
    <property type="entry name" value="CHROMOSOME-ASSOCIATED KINESIN KIF4A-RELATED"/>
    <property type="match status" value="1"/>
</dbReference>
<evidence type="ECO:0000256" key="6">
    <source>
        <dbReference type="ARBA" id="ARBA00022741"/>
    </source>
</evidence>
<feature type="domain" description="Kinesin motor" evidence="21">
    <location>
        <begin position="6"/>
        <end position="349"/>
    </location>
</feature>
<dbReference type="InterPro" id="IPR036961">
    <property type="entry name" value="Kinesin_motor_dom_sf"/>
</dbReference>
<evidence type="ECO:0000256" key="3">
    <source>
        <dbReference type="ARBA" id="ARBA00004245"/>
    </source>
</evidence>
<evidence type="ECO:0000256" key="12">
    <source>
        <dbReference type="ARBA" id="ARBA00023212"/>
    </source>
</evidence>
<dbReference type="PROSITE" id="PS50067">
    <property type="entry name" value="KINESIN_MOTOR_2"/>
    <property type="match status" value="1"/>
</dbReference>
<evidence type="ECO:0000259" key="19">
    <source>
        <dbReference type="PROSITE" id="PS50030"/>
    </source>
</evidence>
<dbReference type="SUPFAM" id="SSF52540">
    <property type="entry name" value="P-loop containing nucleoside triphosphate hydrolases"/>
    <property type="match status" value="1"/>
</dbReference>
<keyword evidence="14" id="KW-0966">Cell projection</keyword>
<feature type="coiled-coil region" evidence="17">
    <location>
        <begin position="482"/>
        <end position="523"/>
    </location>
</feature>
<name>A0A8X7XCJ2_POLSE</name>
<dbReference type="GO" id="GO:0005524">
    <property type="term" value="F:ATP binding"/>
    <property type="evidence" value="ECO:0007669"/>
    <property type="project" value="UniProtKB-UniRule"/>
</dbReference>
<evidence type="ECO:0000256" key="5">
    <source>
        <dbReference type="ARBA" id="ARBA00022490"/>
    </source>
</evidence>
<feature type="region of interest" description="Disordered" evidence="18">
    <location>
        <begin position="1697"/>
        <end position="1717"/>
    </location>
</feature>
<dbReference type="Gene3D" id="1.10.8.10">
    <property type="entry name" value="DNA helicase RuvA subunit, C-terminal domain"/>
    <property type="match status" value="1"/>
</dbReference>
<evidence type="ECO:0000256" key="13">
    <source>
        <dbReference type="ARBA" id="ARBA00023242"/>
    </source>
</evidence>
<sequence length="1790" mass="202443">MAEEIPVRVAVRIRPLLPKEILHNQHVCVRVVPNTQQVIIGKDRAFTFDFVFGQKSAQDEVYASCIKPLVLSFLEGYNVTIFAYGQTGSGKTYTLGGGHVVAASDEEKGIIPRAIHEIFQSIAENHNTDFTVKVSYIEVHKEELRDLLELETSSKDMHIREDENGNTVIVGAKEFIVESADEVTHLLEGGNAARHTGTTQMNEYSSRSHAILTIIVDQQVRKIDGVLKNGWDVEKGSPTSVHLISSKFHFVDLAGSERVTKTGNTGERFKESVQINSGLLALGNVISALGDPKRKSQHVPYRDAKITRILKDSLGGNAKTLMIACISPSSFNFDESLNSLKYANRARNIKNKPIVNYNPDWDRMNEMEQEIQALREALHNQRGGMVTRGSQVSQDLTGEQEKMRMEERLAQLQVECYHYRTCTEDAFHILLELKETADLSKRQIRKLQEWLDAAEEFQSENFTTRVDIDSSSTNEETQRITILQLKREMKKYQDALAADEKIFSQKEAEMKQLQEQINTLLQEHKVHLAILDEEKHKQMLQKEKLVEQQLLIEQLREELQTKNRFPCKTCLSGKSDVEFRSTRRLRTVPVPTSQSEGCTTQKISQKTLRKVHTSPPAYSLERVIAAFRTRNQMLLSEIEDQDEVHCRETCNSGDEDKNNPLLRNRTWTRKQIPMNSCCDLQNLFLNMKTNPCGRRGVCDGVETETVFAEENRLHRSQSVNLQRLKDAELKLMQASHKMKDLAMKIKMKEELIKELVKTGKDAHAVNRHHFMKISQLQQEADLAKKELADTQKQLKEVENREIRDGAETTRLQKEFRKKVETAKLKVQVLKKKQQDTKRLASLSAQSEKRLAELEQSVCHMKHQQMQLQKRLREETEKKKKLENEIQKDQYRIKELQLKTEQQQKMLRLKSEELATFKKLKGGIKSFDEHQKLKQKRKWLDEEAGKILQERQALTKLEEELKKREEVVAQREAFAQETCELEIKKMRSSQDLSKHIDKLSNQLSLLEKNRQFESDSEPNKNKMNTELELLYEERSLLLKRRDSLDDKFQNDCALTSDEEHILYQLEEGLEVMDAAIQYKEKIIQNWGNSPLSSADFIMHNEVGALIKLSTLSSLELKALLFKYFNKVVCLREAERKLQLNSDRMEIQVKEKESVIRQLESSLVRLSVEVKSKLTLQQKEHEQRMQLLLREFKVMASAVISSVPTTASRFALLQVDSNSESDSESGKTKGLRETGKPRSGKPVGGKSNNNNNNEKKKEKRKKKKEQQQSEANEFKEEISKRFKAQTDQLVLIFAGKILKDPDLLTQHGIHDGLTVHLVVKTQNRSQEQSSSNSTSINTTASAEPRTTSTSSTPGSSSSLGLGGLGNLAGFTGLGMNSANFSELQSQMQRQLMSNPEMMAQIMENPFVQSMLSNPDLMRQLIMANPQMQQLIQRNPEINHMLNNPDIMRQTLELARNPAMMQEMMRNQDRALSNLESIPGGYNALRRMYTDIQEPMLNAAQEQFGGNPFASLVSNSASGNQPSQTENRDPLPNPWAATTGTQISTTSGSNVTNATTSPASGQSLSNLDSGIGGMFSTPGMQSLLQQITENPQLMQNMLSAPYMRSMMQALSQNPDLAAQMMLNNPLFAGNPQIQEQMRQQLPVFLQQMQNPETLAAMSNPRAMQALLQIQQGLQTLANEAPGFIPGLNVGGLGGLSNIAGSGSSSTSTPATTDNISNSQRTGELGQQQFIEQMLQSLASANQQTQTPEVRFQQQLEQLSAMGFLNREANLQALIATGGDINAAIERLLGSQPS</sequence>
<dbReference type="GO" id="GO:0008017">
    <property type="term" value="F:microtubule binding"/>
    <property type="evidence" value="ECO:0007669"/>
    <property type="project" value="InterPro"/>
</dbReference>
<dbReference type="SMART" id="SM00727">
    <property type="entry name" value="STI1"/>
    <property type="match status" value="4"/>
</dbReference>
<evidence type="ECO:0000256" key="7">
    <source>
        <dbReference type="ARBA" id="ARBA00022840"/>
    </source>
</evidence>
<keyword evidence="8" id="KW-0072">Autophagy</keyword>
<feature type="domain" description="Ubiquitin-like" evidence="20">
    <location>
        <begin position="1271"/>
        <end position="1322"/>
    </location>
</feature>
<dbReference type="GO" id="GO:0005776">
    <property type="term" value="C:autophagosome"/>
    <property type="evidence" value="ECO:0007669"/>
    <property type="project" value="UniProtKB-SubCell"/>
</dbReference>